<protein>
    <submittedName>
        <fullName evidence="2">HlyD family efflux transporter periplasmic adaptor subunit</fullName>
    </submittedName>
</protein>
<organism evidence="2 3">
    <name type="scientific">Chitinophaga tropicalis</name>
    <dbReference type="NCBI Taxonomy" id="2683588"/>
    <lineage>
        <taxon>Bacteria</taxon>
        <taxon>Pseudomonadati</taxon>
        <taxon>Bacteroidota</taxon>
        <taxon>Chitinophagia</taxon>
        <taxon>Chitinophagales</taxon>
        <taxon>Chitinophagaceae</taxon>
        <taxon>Chitinophaga</taxon>
    </lineage>
</organism>
<dbReference type="Gene3D" id="2.40.50.100">
    <property type="match status" value="1"/>
</dbReference>
<dbReference type="Proteomes" id="UP000461730">
    <property type="component" value="Unassembled WGS sequence"/>
</dbReference>
<dbReference type="InterPro" id="IPR058625">
    <property type="entry name" value="MdtA-like_BSH"/>
</dbReference>
<dbReference type="AlphaFoldDB" id="A0A7K1U8E9"/>
<sequence length="383" mass="42530">MNTNIIRTIAFILPGLLFYSCGKKTEETKAIRKDVTETVFASGILEADNTYDLTAQADGYLTEINFEEGDTVAPGKILAVVNNNEAIFNEQSAIDLYNIARSNTLSSAPTLQQAQKTITINKQKMELDLINLKRYQKLWENNSVAKMDVDNAELQYETSKSTYESSLDNYKELQQQANKQAISTQATKNINELITGKNKVSAVIAGKVLKKYKQPGDYIKRGESIALVGNIRNTYAKVNIDEGNIGKVRVGQEAFIQLNINKDKIYKGTVQEIYPSFDDGTQSFICKIAFADSLDFTIVNTQLQSNIVVATTKNALLIPRNYLDFGGYVQVKGQKEKVKVVTKFVSNEWVQVLSGIDDNTVLITDNIAANKVTTSEAGAQLQR</sequence>
<dbReference type="RefSeq" id="WP_157308097.1">
    <property type="nucleotide sequence ID" value="NZ_WRXN01000010.1"/>
</dbReference>
<gene>
    <name evidence="2" type="ORF">GO493_20450</name>
</gene>
<feature type="domain" description="Multidrug resistance protein MdtA-like barrel-sandwich hybrid" evidence="1">
    <location>
        <begin position="50"/>
        <end position="228"/>
    </location>
</feature>
<name>A0A7K1U8E9_9BACT</name>
<dbReference type="PANTHER" id="PTHR30469">
    <property type="entry name" value="MULTIDRUG RESISTANCE PROTEIN MDTA"/>
    <property type="match status" value="1"/>
</dbReference>
<evidence type="ECO:0000313" key="2">
    <source>
        <dbReference type="EMBL" id="MVT10653.1"/>
    </source>
</evidence>
<dbReference type="Pfam" id="PF25917">
    <property type="entry name" value="BSH_RND"/>
    <property type="match status" value="1"/>
</dbReference>
<proteinExistence type="predicted"/>
<reference evidence="2 3" key="1">
    <citation type="submission" date="2019-12" db="EMBL/GenBank/DDBJ databases">
        <title>Chitinophaga sp. strain ysch24 (GDMCC 1.1355), whole genome shotgun sequence.</title>
        <authorList>
            <person name="Zhang X."/>
        </authorList>
    </citation>
    <scope>NUCLEOTIDE SEQUENCE [LARGE SCALE GENOMIC DNA]</scope>
    <source>
        <strain evidence="3">ysch24</strain>
    </source>
</reference>
<comment type="caution">
    <text evidence="2">The sequence shown here is derived from an EMBL/GenBank/DDBJ whole genome shotgun (WGS) entry which is preliminary data.</text>
</comment>
<dbReference type="PROSITE" id="PS51257">
    <property type="entry name" value="PROKAR_LIPOPROTEIN"/>
    <property type="match status" value="1"/>
</dbReference>
<dbReference type="GO" id="GO:0015562">
    <property type="term" value="F:efflux transmembrane transporter activity"/>
    <property type="evidence" value="ECO:0007669"/>
    <property type="project" value="TreeGrafter"/>
</dbReference>
<accession>A0A7K1U8E9</accession>
<dbReference type="Gene3D" id="1.10.287.470">
    <property type="entry name" value="Helix hairpin bin"/>
    <property type="match status" value="1"/>
</dbReference>
<evidence type="ECO:0000259" key="1">
    <source>
        <dbReference type="Pfam" id="PF25917"/>
    </source>
</evidence>
<dbReference type="PANTHER" id="PTHR30469:SF15">
    <property type="entry name" value="HLYD FAMILY OF SECRETION PROTEINS"/>
    <property type="match status" value="1"/>
</dbReference>
<dbReference type="GO" id="GO:1990281">
    <property type="term" value="C:efflux pump complex"/>
    <property type="evidence" value="ECO:0007669"/>
    <property type="project" value="TreeGrafter"/>
</dbReference>
<dbReference type="Gene3D" id="2.40.30.170">
    <property type="match status" value="1"/>
</dbReference>
<evidence type="ECO:0000313" key="3">
    <source>
        <dbReference type="Proteomes" id="UP000461730"/>
    </source>
</evidence>
<dbReference type="EMBL" id="WRXN01000010">
    <property type="protein sequence ID" value="MVT10653.1"/>
    <property type="molecule type" value="Genomic_DNA"/>
</dbReference>
<keyword evidence="3" id="KW-1185">Reference proteome</keyword>
<dbReference type="SUPFAM" id="SSF111369">
    <property type="entry name" value="HlyD-like secretion proteins"/>
    <property type="match status" value="1"/>
</dbReference>